<evidence type="ECO:0000259" key="1">
    <source>
        <dbReference type="Pfam" id="PF08281"/>
    </source>
</evidence>
<dbReference type="InterPro" id="IPR036388">
    <property type="entry name" value="WH-like_DNA-bd_sf"/>
</dbReference>
<feature type="domain" description="RNA polymerase sigma factor 70 region 4 type 2" evidence="1">
    <location>
        <begin position="2"/>
        <end position="31"/>
    </location>
</feature>
<sequence>MHDLPVDEIADQLRIPVGTVKSRLARARATLAPLVSEGTLS</sequence>
<dbReference type="SUPFAM" id="SSF88659">
    <property type="entry name" value="Sigma3 and sigma4 domains of RNA polymerase sigma factors"/>
    <property type="match status" value="1"/>
</dbReference>
<evidence type="ECO:0000313" key="2">
    <source>
        <dbReference type="EMBL" id="CUR54968.1"/>
    </source>
</evidence>
<dbReference type="Gene3D" id="1.10.10.10">
    <property type="entry name" value="Winged helix-like DNA-binding domain superfamily/Winged helix DNA-binding domain"/>
    <property type="match status" value="1"/>
</dbReference>
<proteinExistence type="predicted"/>
<dbReference type="InterPro" id="IPR013324">
    <property type="entry name" value="RNA_pol_sigma_r3/r4-like"/>
</dbReference>
<dbReference type="GO" id="GO:0016987">
    <property type="term" value="F:sigma factor activity"/>
    <property type="evidence" value="ECO:0007669"/>
    <property type="project" value="InterPro"/>
</dbReference>
<dbReference type="InterPro" id="IPR013249">
    <property type="entry name" value="RNA_pol_sigma70_r4_t2"/>
</dbReference>
<dbReference type="EMBL" id="CZKA01000015">
    <property type="protein sequence ID" value="CUR54968.1"/>
    <property type="molecule type" value="Genomic_DNA"/>
</dbReference>
<accession>A0A2P2BYW5</accession>
<protein>
    <recommendedName>
        <fullName evidence="1">RNA polymerase sigma factor 70 region 4 type 2 domain-containing protein</fullName>
    </recommendedName>
</protein>
<dbReference type="GO" id="GO:0003677">
    <property type="term" value="F:DNA binding"/>
    <property type="evidence" value="ECO:0007669"/>
    <property type="project" value="InterPro"/>
</dbReference>
<dbReference type="Pfam" id="PF08281">
    <property type="entry name" value="Sigma70_r4_2"/>
    <property type="match status" value="1"/>
</dbReference>
<gene>
    <name evidence="2" type="ORF">NOCA2220159</name>
</gene>
<dbReference type="AlphaFoldDB" id="A0A2P2BYW5"/>
<reference evidence="2" key="1">
    <citation type="submission" date="2015-08" db="EMBL/GenBank/DDBJ databases">
        <authorList>
            <person name="Babu N.S."/>
            <person name="Beckwith C.J."/>
            <person name="Beseler K.G."/>
            <person name="Brison A."/>
            <person name="Carone J.V."/>
            <person name="Caskin T.P."/>
            <person name="Diamond M."/>
            <person name="Durham M.E."/>
            <person name="Foxe J.M."/>
            <person name="Go M."/>
            <person name="Henderson B.A."/>
            <person name="Jones I.B."/>
            <person name="McGettigan J.A."/>
            <person name="Micheletti S.J."/>
            <person name="Nasrallah M.E."/>
            <person name="Ortiz D."/>
            <person name="Piller C.R."/>
            <person name="Privatt S.R."/>
            <person name="Schneider S.L."/>
            <person name="Sharp S."/>
            <person name="Smith T.C."/>
            <person name="Stanton J.D."/>
            <person name="Ullery H.E."/>
            <person name="Wilson R.J."/>
            <person name="Serrano M.G."/>
            <person name="Buck G."/>
            <person name="Lee V."/>
            <person name="Wang Y."/>
            <person name="Carvalho R."/>
            <person name="Voegtly L."/>
            <person name="Shi R."/>
            <person name="Duckworth R."/>
            <person name="Johnson A."/>
            <person name="Loviza R."/>
            <person name="Walstead R."/>
            <person name="Shah Z."/>
            <person name="Kiflezghi M."/>
            <person name="Wade K."/>
            <person name="Ball S.L."/>
            <person name="Bradley K.W."/>
            <person name="Asai D.J."/>
            <person name="Bowman C.A."/>
            <person name="Russell D.A."/>
            <person name="Pope W.H."/>
            <person name="Jacobs-Sera D."/>
            <person name="Hendrix R.W."/>
            <person name="Hatfull G.F."/>
        </authorList>
    </citation>
    <scope>NUCLEOTIDE SEQUENCE</scope>
</reference>
<dbReference type="GO" id="GO:0006352">
    <property type="term" value="P:DNA-templated transcription initiation"/>
    <property type="evidence" value="ECO:0007669"/>
    <property type="project" value="InterPro"/>
</dbReference>
<name>A0A2P2BYW5_9ZZZZ</name>
<organism evidence="2">
    <name type="scientific">metagenome</name>
    <dbReference type="NCBI Taxonomy" id="256318"/>
    <lineage>
        <taxon>unclassified sequences</taxon>
        <taxon>metagenomes</taxon>
    </lineage>
</organism>